<evidence type="ECO:0000256" key="9">
    <source>
        <dbReference type="ARBA" id="ARBA00022917"/>
    </source>
</evidence>
<dbReference type="Proteomes" id="UP001622370">
    <property type="component" value="Unassembled WGS sequence"/>
</dbReference>
<reference evidence="16 17" key="1">
    <citation type="journal article" date="2016" name="Sci. Rep.">
        <title>Whole genome sequencing identifies a novel species of the genus Capnocytophaga isolated from dog and cat bite wounds in humans.</title>
        <authorList>
            <person name="Zangenah S."/>
            <person name="Abbasi N."/>
            <person name="Andersson A.F."/>
            <person name="Bergman P."/>
        </authorList>
    </citation>
    <scope>NUCLEOTIDE SEQUENCE [LARGE SCALE GENOMIC DNA]</scope>
    <source>
        <strain evidence="16 17">W5</strain>
    </source>
</reference>
<comment type="pathway">
    <text evidence="2">Aminoacyl-tRNA biosynthesis; selenocysteinyl-tRNA(Sec) biosynthesis; L-seryl-tRNA(Sec) from L-serine and tRNA(Sec): step 1/1.</text>
</comment>
<keyword evidence="6 16" id="KW-0436">Ligase</keyword>
<dbReference type="Pfam" id="PF02403">
    <property type="entry name" value="Seryl_tRNA_N"/>
    <property type="match status" value="1"/>
</dbReference>
<dbReference type="Gene3D" id="3.30.930.10">
    <property type="entry name" value="Bira Bifunctional Protein, Domain 2"/>
    <property type="match status" value="1"/>
</dbReference>
<feature type="domain" description="Aminoacyl-transfer RNA synthetases class-II family profile" evidence="15">
    <location>
        <begin position="175"/>
        <end position="410"/>
    </location>
</feature>
<proteinExistence type="inferred from homology"/>
<dbReference type="SUPFAM" id="SSF55681">
    <property type="entry name" value="Class II aaRS and biotin synthetases"/>
    <property type="match status" value="1"/>
</dbReference>
<evidence type="ECO:0000256" key="1">
    <source>
        <dbReference type="ARBA" id="ARBA00004496"/>
    </source>
</evidence>
<evidence type="ECO:0000256" key="10">
    <source>
        <dbReference type="ARBA" id="ARBA00023146"/>
    </source>
</evidence>
<dbReference type="InterPro" id="IPR010978">
    <property type="entry name" value="tRNA-bd_arm"/>
</dbReference>
<dbReference type="PANTHER" id="PTHR43697">
    <property type="entry name" value="SERYL-TRNA SYNTHETASE"/>
    <property type="match status" value="1"/>
</dbReference>
<sequence>MLQLTFVRENKEKVLSGLKKRNFKDLHIIDEVIDLDEKRRAIQAELDGVLAESNVISKEIGELFKSGKASEANALKEKTIELKDKSKNLSDLLSEILENLNGLLYRIPNIPNDLVPFGTSETDNEVVFEAGEVPNLSENALPHWELAKKYDIIDFELGVKITGAGFPVYKGKGAKLQRALITYFLDKNTEAGYQEFQVPHVVNEASGFGTGQLPDKEGQMYHVGLDDLYLIPTAEVPVTNFFRDVLLSENDFPICCTAYTPCFRREAGSYGAHVRGLNRLHQFDKVEIVRVEHPDNSYKALDGMVEHVKSILNELKLPYRILRLCGGDLGFTSALTYDFEVYSTAQQKWLEISSVSNFETYQANRLKLRYKDSDGKNKLAHTLNGSSLALPRVLAGILENYQTEDGIVIPEVLRKYTGFDKIELKK</sequence>
<dbReference type="Gene3D" id="1.10.287.40">
    <property type="entry name" value="Serine-tRNA synthetase, tRNA binding domain"/>
    <property type="match status" value="1"/>
</dbReference>
<evidence type="ECO:0000256" key="2">
    <source>
        <dbReference type="ARBA" id="ARBA00005045"/>
    </source>
</evidence>
<evidence type="ECO:0000256" key="11">
    <source>
        <dbReference type="ARBA" id="ARBA00039158"/>
    </source>
</evidence>
<evidence type="ECO:0000313" key="17">
    <source>
        <dbReference type="Proteomes" id="UP001622370"/>
    </source>
</evidence>
<evidence type="ECO:0000256" key="13">
    <source>
        <dbReference type="ARBA" id="ARBA00048823"/>
    </source>
</evidence>
<evidence type="ECO:0000256" key="12">
    <source>
        <dbReference type="ARBA" id="ARBA00047929"/>
    </source>
</evidence>
<dbReference type="EC" id="6.1.1.11" evidence="4 14"/>
<dbReference type="Pfam" id="PF00587">
    <property type="entry name" value="tRNA-synt_2b"/>
    <property type="match status" value="1"/>
</dbReference>
<comment type="similarity">
    <text evidence="3">Belongs to the class-II aminoacyl-tRNA synthetase family. Type-1 seryl-tRNA synthetase subfamily.</text>
</comment>
<gene>
    <name evidence="16" type="primary">serS</name>
    <name evidence="16" type="ORF">ACI76L_04010</name>
</gene>
<evidence type="ECO:0000313" key="16">
    <source>
        <dbReference type="EMBL" id="MFK8292940.1"/>
    </source>
</evidence>
<comment type="catalytic activity">
    <reaction evidence="12">
        <text>tRNA(Sec) + L-serine + ATP = L-seryl-tRNA(Sec) + AMP + diphosphate + H(+)</text>
        <dbReference type="Rhea" id="RHEA:42580"/>
        <dbReference type="Rhea" id="RHEA-COMP:9742"/>
        <dbReference type="Rhea" id="RHEA-COMP:10128"/>
        <dbReference type="ChEBI" id="CHEBI:15378"/>
        <dbReference type="ChEBI" id="CHEBI:30616"/>
        <dbReference type="ChEBI" id="CHEBI:33019"/>
        <dbReference type="ChEBI" id="CHEBI:33384"/>
        <dbReference type="ChEBI" id="CHEBI:78442"/>
        <dbReference type="ChEBI" id="CHEBI:78533"/>
        <dbReference type="ChEBI" id="CHEBI:456215"/>
        <dbReference type="EC" id="6.1.1.11"/>
    </reaction>
</comment>
<comment type="caution">
    <text evidence="16">The sequence shown here is derived from an EMBL/GenBank/DDBJ whole genome shotgun (WGS) entry which is preliminary data.</text>
</comment>
<evidence type="ECO:0000256" key="8">
    <source>
        <dbReference type="ARBA" id="ARBA00022840"/>
    </source>
</evidence>
<evidence type="ECO:0000256" key="5">
    <source>
        <dbReference type="ARBA" id="ARBA00022490"/>
    </source>
</evidence>
<keyword evidence="9" id="KW-0648">Protein biosynthesis</keyword>
<organism evidence="16 17">
    <name type="scientific">Capnocytophaga stomatis</name>
    <dbReference type="NCBI Taxonomy" id="1848904"/>
    <lineage>
        <taxon>Bacteria</taxon>
        <taxon>Pseudomonadati</taxon>
        <taxon>Bacteroidota</taxon>
        <taxon>Flavobacteriia</taxon>
        <taxon>Flavobacteriales</taxon>
        <taxon>Flavobacteriaceae</taxon>
        <taxon>Capnocytophaga</taxon>
    </lineage>
</organism>
<dbReference type="CDD" id="cd00770">
    <property type="entry name" value="SerRS_core"/>
    <property type="match status" value="1"/>
</dbReference>
<evidence type="ECO:0000256" key="6">
    <source>
        <dbReference type="ARBA" id="ARBA00022598"/>
    </source>
</evidence>
<dbReference type="PROSITE" id="PS50862">
    <property type="entry name" value="AA_TRNA_LIGASE_II"/>
    <property type="match status" value="1"/>
</dbReference>
<dbReference type="NCBIfam" id="TIGR00414">
    <property type="entry name" value="serS"/>
    <property type="match status" value="1"/>
</dbReference>
<dbReference type="InterPro" id="IPR002317">
    <property type="entry name" value="Ser-tRNA-ligase_type_1"/>
</dbReference>
<dbReference type="GO" id="GO:0004828">
    <property type="term" value="F:serine-tRNA ligase activity"/>
    <property type="evidence" value="ECO:0007669"/>
    <property type="project" value="UniProtKB-EC"/>
</dbReference>
<keyword evidence="17" id="KW-1185">Reference proteome</keyword>
<comment type="subcellular location">
    <subcellularLocation>
        <location evidence="1">Cytoplasm</location>
    </subcellularLocation>
</comment>
<accession>A0ABW8QA08</accession>
<keyword evidence="5" id="KW-0963">Cytoplasm</keyword>
<keyword evidence="10" id="KW-0030">Aminoacyl-tRNA synthetase</keyword>
<evidence type="ECO:0000256" key="3">
    <source>
        <dbReference type="ARBA" id="ARBA00010728"/>
    </source>
</evidence>
<dbReference type="InterPro" id="IPR002314">
    <property type="entry name" value="aa-tRNA-synt_IIb"/>
</dbReference>
<dbReference type="PIRSF" id="PIRSF001529">
    <property type="entry name" value="Ser-tRNA-synth_IIa"/>
    <property type="match status" value="1"/>
</dbReference>
<dbReference type="InterPro" id="IPR015866">
    <property type="entry name" value="Ser-tRNA-synth_1_N"/>
</dbReference>
<keyword evidence="8" id="KW-0067">ATP-binding</keyword>
<evidence type="ECO:0000259" key="15">
    <source>
        <dbReference type="PROSITE" id="PS50862"/>
    </source>
</evidence>
<keyword evidence="7" id="KW-0547">Nucleotide-binding</keyword>
<dbReference type="PANTHER" id="PTHR43697:SF1">
    <property type="entry name" value="SERINE--TRNA LIGASE"/>
    <property type="match status" value="1"/>
</dbReference>
<dbReference type="PRINTS" id="PR00981">
    <property type="entry name" value="TRNASYNTHSER"/>
</dbReference>
<evidence type="ECO:0000256" key="4">
    <source>
        <dbReference type="ARBA" id="ARBA00012840"/>
    </source>
</evidence>
<evidence type="ECO:0000256" key="14">
    <source>
        <dbReference type="NCBIfam" id="TIGR00414"/>
    </source>
</evidence>
<protein>
    <recommendedName>
        <fullName evidence="11 14">Serine--tRNA ligase</fullName>
        <ecNumber evidence="4 14">6.1.1.11</ecNumber>
    </recommendedName>
</protein>
<dbReference type="RefSeq" id="WP_212905564.1">
    <property type="nucleotide sequence ID" value="NZ_BOQF01000001.1"/>
</dbReference>
<dbReference type="InterPro" id="IPR045864">
    <property type="entry name" value="aa-tRNA-synth_II/BPL/LPL"/>
</dbReference>
<dbReference type="InterPro" id="IPR042103">
    <property type="entry name" value="SerRS_1_N_sf"/>
</dbReference>
<dbReference type="InterPro" id="IPR006195">
    <property type="entry name" value="aa-tRNA-synth_II"/>
</dbReference>
<dbReference type="SUPFAM" id="SSF46589">
    <property type="entry name" value="tRNA-binding arm"/>
    <property type="match status" value="1"/>
</dbReference>
<comment type="catalytic activity">
    <reaction evidence="13">
        <text>tRNA(Ser) + L-serine + ATP = L-seryl-tRNA(Ser) + AMP + diphosphate + H(+)</text>
        <dbReference type="Rhea" id="RHEA:12292"/>
        <dbReference type="Rhea" id="RHEA-COMP:9669"/>
        <dbReference type="Rhea" id="RHEA-COMP:9703"/>
        <dbReference type="ChEBI" id="CHEBI:15378"/>
        <dbReference type="ChEBI" id="CHEBI:30616"/>
        <dbReference type="ChEBI" id="CHEBI:33019"/>
        <dbReference type="ChEBI" id="CHEBI:33384"/>
        <dbReference type="ChEBI" id="CHEBI:78442"/>
        <dbReference type="ChEBI" id="CHEBI:78533"/>
        <dbReference type="ChEBI" id="CHEBI:456215"/>
        <dbReference type="EC" id="6.1.1.11"/>
    </reaction>
</comment>
<dbReference type="InterPro" id="IPR033729">
    <property type="entry name" value="SerRS_core"/>
</dbReference>
<dbReference type="EMBL" id="JBJGWJ010000002">
    <property type="protein sequence ID" value="MFK8292940.1"/>
    <property type="molecule type" value="Genomic_DNA"/>
</dbReference>
<name>A0ABW8QA08_9FLAO</name>
<evidence type="ECO:0000256" key="7">
    <source>
        <dbReference type="ARBA" id="ARBA00022741"/>
    </source>
</evidence>